<name>A0A1C4H1Z0_9BIFI</name>
<keyword evidence="3" id="KW-1185">Reference proteome</keyword>
<keyword evidence="1" id="KW-1133">Transmembrane helix</keyword>
<sequence>MPANGRLSFPCLAKAPIGGVYNGKAQIMSSSQQTSFVSKPNLKWRVVDIAVASVIGVVSTFVYWAAALLYGPIGSPLDALVPGLGGLMNGFWLFAGPLAAVIVRKPGAATYAEVVAGVLEALLGNTWGGSETFLIALVQGLCAEIVFLCVAYKVWNVVTLTLSGAVSAIGCWMYTFFTHLQGFNMTGTYGLWYLVATLISGALVAGTLMWYLYIAIANTGAIDKFASGRQVRAAAK</sequence>
<dbReference type="Proteomes" id="UP000242610">
    <property type="component" value="Unassembled WGS sequence"/>
</dbReference>
<feature type="transmembrane region" description="Helical" evidence="1">
    <location>
        <begin position="49"/>
        <end position="73"/>
    </location>
</feature>
<evidence type="ECO:0000256" key="1">
    <source>
        <dbReference type="SAM" id="Phobius"/>
    </source>
</evidence>
<feature type="transmembrane region" description="Helical" evidence="1">
    <location>
        <begin position="189"/>
        <end position="214"/>
    </location>
</feature>
<protein>
    <submittedName>
        <fullName evidence="2">Energy-coupling factor transport system substrate-specific component</fullName>
    </submittedName>
</protein>
<dbReference type="PIRSF" id="PIRSF037394">
    <property type="entry name" value="ABC_thiamine-permease_YkoE_prd"/>
    <property type="match status" value="1"/>
</dbReference>
<dbReference type="EMBL" id="FMBL01000001">
    <property type="protein sequence ID" value="SCC78638.1"/>
    <property type="molecule type" value="Genomic_DNA"/>
</dbReference>
<reference evidence="3" key="1">
    <citation type="submission" date="2016-08" db="EMBL/GenBank/DDBJ databases">
        <authorList>
            <person name="Varghese N."/>
            <person name="Submissions Spin"/>
        </authorList>
    </citation>
    <scope>NUCLEOTIDE SEQUENCE [LARGE SCALE GENOMIC DNA]</scope>
    <source>
        <strain evidence="3">R-52791</strain>
    </source>
</reference>
<organism evidence="2 3">
    <name type="scientific">Bifidobacterium commune</name>
    <dbReference type="NCBI Taxonomy" id="1505727"/>
    <lineage>
        <taxon>Bacteria</taxon>
        <taxon>Bacillati</taxon>
        <taxon>Actinomycetota</taxon>
        <taxon>Actinomycetes</taxon>
        <taxon>Bifidobacteriales</taxon>
        <taxon>Bifidobacteriaceae</taxon>
        <taxon>Bifidobacterium</taxon>
    </lineage>
</organism>
<accession>A0A1C4H1Z0</accession>
<evidence type="ECO:0000313" key="2">
    <source>
        <dbReference type="EMBL" id="SCC78638.1"/>
    </source>
</evidence>
<gene>
    <name evidence="2" type="ORF">GA0061077_0354</name>
</gene>
<feature type="transmembrane region" description="Helical" evidence="1">
    <location>
        <begin position="79"/>
        <end position="103"/>
    </location>
</feature>
<feature type="transmembrane region" description="Helical" evidence="1">
    <location>
        <begin position="157"/>
        <end position="177"/>
    </location>
</feature>
<dbReference type="InterPro" id="IPR017195">
    <property type="entry name" value="ABC_thiamin-permease_prd"/>
</dbReference>
<dbReference type="AlphaFoldDB" id="A0A1C4H1Z0"/>
<dbReference type="Pfam" id="PF09819">
    <property type="entry name" value="ABC_cobalt"/>
    <property type="match status" value="1"/>
</dbReference>
<keyword evidence="1" id="KW-0472">Membrane</keyword>
<evidence type="ECO:0000313" key="3">
    <source>
        <dbReference type="Proteomes" id="UP000242610"/>
    </source>
</evidence>
<dbReference type="STRING" id="1505727.GA0061077_0354"/>
<proteinExistence type="predicted"/>
<keyword evidence="1" id="KW-0812">Transmembrane</keyword>